<dbReference type="GO" id="GO:0016491">
    <property type="term" value="F:oxidoreductase activity"/>
    <property type="evidence" value="ECO:0007669"/>
    <property type="project" value="InterPro"/>
</dbReference>
<dbReference type="InterPro" id="IPR003421">
    <property type="entry name" value="Opine_DH"/>
</dbReference>
<dbReference type="InterPro" id="IPR036291">
    <property type="entry name" value="NAD(P)-bd_dom_sf"/>
</dbReference>
<dbReference type="EMBL" id="ML996081">
    <property type="protein sequence ID" value="KAF2158142.1"/>
    <property type="molecule type" value="Genomic_DNA"/>
</dbReference>
<dbReference type="Proteomes" id="UP000799439">
    <property type="component" value="Unassembled WGS sequence"/>
</dbReference>
<proteinExistence type="predicted"/>
<sequence length="381" mass="41624">MTANQQDLMTAKIGILGTGPAGLAIAAKLMERGRKVVLWAHPDHSKNLNQIKSDGVLTSRGAIEGQFHPEFAQSVADVLQSTQICFIAISYGRTALLKQIVDCVPDLKNERGDTVGLSKHIFITIPGNLTSLIATGIFEEAGLHQSLRPSCLVDVNSAPDASRFVNNVLVIKGSKKNIAVGSIPTDPPVEIKDAVNALFTMQVEWFDIATLMCAQINPVIHPIVMLENQTLIEQSAGKWRPYQQGMTHDDAHERILAVDRDRIRLAKGLGKPVRNLVGQLNFNYGTGYDTFREFADKSVVHNKLLEGPISLNHRFLKQDVPDGCVPQYLIGKALGIELEAYKSVIEDASRVTGENYLADGLTLEKIGLDGLTGEEIVDRLS</sequence>
<dbReference type="Gene3D" id="3.40.50.720">
    <property type="entry name" value="NAD(P)-binding Rossmann-like Domain"/>
    <property type="match status" value="1"/>
</dbReference>
<protein>
    <submittedName>
        <fullName evidence="2">6-phosphogluconate dehydrogenase C-terminal domain-like protein</fullName>
    </submittedName>
</protein>
<dbReference type="Gene3D" id="1.10.1040.10">
    <property type="entry name" value="N-(1-d-carboxylethyl)-l-norvaline Dehydrogenase, domain 2"/>
    <property type="match status" value="1"/>
</dbReference>
<reference evidence="2" key="1">
    <citation type="journal article" date="2020" name="Stud. Mycol.">
        <title>101 Dothideomycetes genomes: a test case for predicting lifestyles and emergence of pathogens.</title>
        <authorList>
            <person name="Haridas S."/>
            <person name="Albert R."/>
            <person name="Binder M."/>
            <person name="Bloem J."/>
            <person name="Labutti K."/>
            <person name="Salamov A."/>
            <person name="Andreopoulos B."/>
            <person name="Baker S."/>
            <person name="Barry K."/>
            <person name="Bills G."/>
            <person name="Bluhm B."/>
            <person name="Cannon C."/>
            <person name="Castanera R."/>
            <person name="Culley D."/>
            <person name="Daum C."/>
            <person name="Ezra D."/>
            <person name="Gonzalez J."/>
            <person name="Henrissat B."/>
            <person name="Kuo A."/>
            <person name="Liang C."/>
            <person name="Lipzen A."/>
            <person name="Lutzoni F."/>
            <person name="Magnuson J."/>
            <person name="Mondo S."/>
            <person name="Nolan M."/>
            <person name="Ohm R."/>
            <person name="Pangilinan J."/>
            <person name="Park H.-J."/>
            <person name="Ramirez L."/>
            <person name="Alfaro M."/>
            <person name="Sun H."/>
            <person name="Tritt A."/>
            <person name="Yoshinaga Y."/>
            <person name="Zwiers L.-H."/>
            <person name="Turgeon B."/>
            <person name="Goodwin S."/>
            <person name="Spatafora J."/>
            <person name="Crous P."/>
            <person name="Grigoriev I."/>
        </authorList>
    </citation>
    <scope>NUCLEOTIDE SEQUENCE</scope>
    <source>
        <strain evidence="2">CBS 260.36</strain>
    </source>
</reference>
<dbReference type="SUPFAM" id="SSF51735">
    <property type="entry name" value="NAD(P)-binding Rossmann-fold domains"/>
    <property type="match status" value="1"/>
</dbReference>
<dbReference type="SUPFAM" id="SSF48179">
    <property type="entry name" value="6-phosphogluconate dehydrogenase C-terminal domain-like"/>
    <property type="match status" value="1"/>
</dbReference>
<comment type="caution">
    <text evidence="2">The sequence shown here is derived from an EMBL/GenBank/DDBJ whole genome shotgun (WGS) entry which is preliminary data.</text>
</comment>
<accession>A0A9P4MM81</accession>
<name>A0A9P4MM81_9PEZI</name>
<dbReference type="AlphaFoldDB" id="A0A9P4MM81"/>
<evidence type="ECO:0000259" key="1">
    <source>
        <dbReference type="Pfam" id="PF02317"/>
    </source>
</evidence>
<evidence type="ECO:0000313" key="3">
    <source>
        <dbReference type="Proteomes" id="UP000799439"/>
    </source>
</evidence>
<dbReference type="OrthoDB" id="4394513at2759"/>
<dbReference type="InterPro" id="IPR013328">
    <property type="entry name" value="6PGD_dom2"/>
</dbReference>
<feature type="domain" description="Opine dehydrogenase" evidence="1">
    <location>
        <begin position="214"/>
        <end position="350"/>
    </location>
</feature>
<evidence type="ECO:0000313" key="2">
    <source>
        <dbReference type="EMBL" id="KAF2158142.1"/>
    </source>
</evidence>
<dbReference type="InterPro" id="IPR008927">
    <property type="entry name" value="6-PGluconate_DH-like_C_sf"/>
</dbReference>
<gene>
    <name evidence="2" type="ORF">K461DRAFT_310093</name>
</gene>
<keyword evidence="3" id="KW-1185">Reference proteome</keyword>
<organism evidence="2 3">
    <name type="scientific">Myriangium duriaei CBS 260.36</name>
    <dbReference type="NCBI Taxonomy" id="1168546"/>
    <lineage>
        <taxon>Eukaryota</taxon>
        <taxon>Fungi</taxon>
        <taxon>Dikarya</taxon>
        <taxon>Ascomycota</taxon>
        <taxon>Pezizomycotina</taxon>
        <taxon>Dothideomycetes</taxon>
        <taxon>Dothideomycetidae</taxon>
        <taxon>Myriangiales</taxon>
        <taxon>Myriangiaceae</taxon>
        <taxon>Myriangium</taxon>
    </lineage>
</organism>
<dbReference type="Pfam" id="PF02317">
    <property type="entry name" value="Octopine_DH"/>
    <property type="match status" value="1"/>
</dbReference>